<evidence type="ECO:0000313" key="2">
    <source>
        <dbReference type="EMBL" id="CAI9264568.1"/>
    </source>
</evidence>
<proteinExistence type="predicted"/>
<name>A0AA35VQS5_LACSI</name>
<sequence>MKASQATFADHMASEGRRVRGRRIRSNQASLFMSGGEEQVPGVTSSENFEPVEVSEGFRRRLEVRTKEWFDGENQSTRSRPSGVYSNVNNRERNKGLKITCSAPVSFLLHLFFIFEISSKRSVLCVLLHENSLSTRVVSLFDDIKKIKGKRGVWGLFILPKV</sequence>
<dbReference type="Proteomes" id="UP001177003">
    <property type="component" value="Chromosome 0"/>
</dbReference>
<reference evidence="2" key="1">
    <citation type="submission" date="2023-04" db="EMBL/GenBank/DDBJ databases">
        <authorList>
            <person name="Vijverberg K."/>
            <person name="Xiong W."/>
            <person name="Schranz E."/>
        </authorList>
    </citation>
    <scope>NUCLEOTIDE SEQUENCE</scope>
</reference>
<organism evidence="2 3">
    <name type="scientific">Lactuca saligna</name>
    <name type="common">Willowleaf lettuce</name>
    <dbReference type="NCBI Taxonomy" id="75948"/>
    <lineage>
        <taxon>Eukaryota</taxon>
        <taxon>Viridiplantae</taxon>
        <taxon>Streptophyta</taxon>
        <taxon>Embryophyta</taxon>
        <taxon>Tracheophyta</taxon>
        <taxon>Spermatophyta</taxon>
        <taxon>Magnoliopsida</taxon>
        <taxon>eudicotyledons</taxon>
        <taxon>Gunneridae</taxon>
        <taxon>Pentapetalae</taxon>
        <taxon>asterids</taxon>
        <taxon>campanulids</taxon>
        <taxon>Asterales</taxon>
        <taxon>Asteraceae</taxon>
        <taxon>Cichorioideae</taxon>
        <taxon>Cichorieae</taxon>
        <taxon>Lactucinae</taxon>
        <taxon>Lactuca</taxon>
    </lineage>
</organism>
<evidence type="ECO:0000256" key="1">
    <source>
        <dbReference type="SAM" id="MobiDB-lite"/>
    </source>
</evidence>
<protein>
    <submittedName>
        <fullName evidence="2">Uncharacterized protein</fullName>
    </submittedName>
</protein>
<keyword evidence="3" id="KW-1185">Reference proteome</keyword>
<dbReference type="AlphaFoldDB" id="A0AA35VQS5"/>
<evidence type="ECO:0000313" key="3">
    <source>
        <dbReference type="Proteomes" id="UP001177003"/>
    </source>
</evidence>
<accession>A0AA35VQS5</accession>
<feature type="region of interest" description="Disordered" evidence="1">
    <location>
        <begin position="1"/>
        <end position="20"/>
    </location>
</feature>
<gene>
    <name evidence="2" type="ORF">LSALG_LOCUS5210</name>
</gene>
<dbReference type="EMBL" id="OX465086">
    <property type="protein sequence ID" value="CAI9264568.1"/>
    <property type="molecule type" value="Genomic_DNA"/>
</dbReference>